<protein>
    <recommendedName>
        <fullName evidence="4">Baseplate assembly protein</fullName>
    </recommendedName>
</protein>
<reference evidence="2" key="1">
    <citation type="journal article" date="2014" name="Int. J. Syst. Evol. Microbiol.">
        <title>Complete genome sequence of Corynebacterium casei LMG S-19264T (=DSM 44701T), isolated from a smear-ripened cheese.</title>
        <authorList>
            <consortium name="US DOE Joint Genome Institute (JGI-PGF)"/>
            <person name="Walter F."/>
            <person name="Albersmeier A."/>
            <person name="Kalinowski J."/>
            <person name="Ruckert C."/>
        </authorList>
    </citation>
    <scope>NUCLEOTIDE SEQUENCE</scope>
    <source>
        <strain evidence="2">JCM 4633</strain>
    </source>
</reference>
<dbReference type="Proteomes" id="UP000646244">
    <property type="component" value="Unassembled WGS sequence"/>
</dbReference>
<dbReference type="AlphaFoldDB" id="A0A918WGG3"/>
<evidence type="ECO:0000313" key="3">
    <source>
        <dbReference type="Proteomes" id="UP000646244"/>
    </source>
</evidence>
<feature type="region of interest" description="Disordered" evidence="1">
    <location>
        <begin position="377"/>
        <end position="401"/>
    </location>
</feature>
<accession>A0A918WGG3</accession>
<proteinExistence type="predicted"/>
<evidence type="ECO:0008006" key="4">
    <source>
        <dbReference type="Google" id="ProtNLM"/>
    </source>
</evidence>
<evidence type="ECO:0000313" key="2">
    <source>
        <dbReference type="EMBL" id="GHC44367.1"/>
    </source>
</evidence>
<dbReference type="RefSeq" id="WP_190109265.1">
    <property type="nucleotide sequence ID" value="NZ_BMVB01000005.1"/>
</dbReference>
<feature type="region of interest" description="Disordered" evidence="1">
    <location>
        <begin position="148"/>
        <end position="178"/>
    </location>
</feature>
<dbReference type="InterPro" id="IPR036375">
    <property type="entry name" value="Hemopexin-like_dom_sf"/>
</dbReference>
<reference evidence="2" key="2">
    <citation type="submission" date="2020-09" db="EMBL/GenBank/DDBJ databases">
        <authorList>
            <person name="Sun Q."/>
            <person name="Ohkuma M."/>
        </authorList>
    </citation>
    <scope>NUCLEOTIDE SEQUENCE</scope>
    <source>
        <strain evidence="2">JCM 4633</strain>
    </source>
</reference>
<organism evidence="2 3">
    <name type="scientific">Streptomyces cinnamoneus</name>
    <name type="common">Streptoverticillium cinnamoneum</name>
    <dbReference type="NCBI Taxonomy" id="53446"/>
    <lineage>
        <taxon>Bacteria</taxon>
        <taxon>Bacillati</taxon>
        <taxon>Actinomycetota</taxon>
        <taxon>Actinomycetes</taxon>
        <taxon>Kitasatosporales</taxon>
        <taxon>Streptomycetaceae</taxon>
        <taxon>Streptomyces</taxon>
        <taxon>Streptomyces cinnamoneus group</taxon>
    </lineage>
</organism>
<evidence type="ECO:0000256" key="1">
    <source>
        <dbReference type="SAM" id="MobiDB-lite"/>
    </source>
</evidence>
<dbReference type="Gene3D" id="2.110.10.10">
    <property type="entry name" value="Hemopexin-like domain"/>
    <property type="match status" value="1"/>
</dbReference>
<name>A0A918WGG3_STRCJ</name>
<sequence>MRHLSVPDLDDLRFQPLVDAAKRALPRRAPGWTDHNVSDPGVTLLEACAQRVDALLYRTARMTPRVRDRLLALTGLAPVPATPCRVRVVLTRAASGGGVEVREGTRLIARGTPDVVVRTAAAVTVPASGSVTVEAVEEPQRVDERIGVSDHTPGQRFRPSRRPWHPLAPAAAPPASPLRTVTVGGRPWAPVHNFTEATGSTTECYWWDAAAGEVVFGPAVPFAAGQEQLGAVPPAGAEIRAVYEAHRGTVGDLPAGTPLRPADAGRHDLLRAAVDRTLAAGQDAEDWRQVLDRAALGLALLCRAVTVADYERLLLEHADLVVRGRITTAARPEDTRVPGGLSVPDRPARVSASAVAVRAPEVVVHYRPGADGRITHVRLPLEGGHGPDVMTPREDEGDSPPEFARSRLDAVLWLDEDRPRLWFSGDRCAWSRTGPKPLKDVFPGLPAEFHAGVDAAAALPVGMGMGAGDTYEVFLFRGDALFHRRFTYRNDGSFEPAGDRGMRSLIAESFPALSPRLHRSLDAVVVLDEVFYCLKDDRTEPALWRREDAALRALVMPRLPDDGEPVPEDALKVPRPVLHQARAVLDGARLLGERLSLGPPDYRAFTARATVRPWAGTSREDTRRAARRALVRYFHPGRGGPDGDGWPWGRPVLPGDVFAALETVPEVRAVDTVAVIDADGFEQTAVPVPESGLPWLREARITVTTG</sequence>
<comment type="caution">
    <text evidence="2">The sequence shown here is derived from an EMBL/GenBank/DDBJ whole genome shotgun (WGS) entry which is preliminary data.</text>
</comment>
<dbReference type="EMBL" id="BMVB01000005">
    <property type="protein sequence ID" value="GHC44367.1"/>
    <property type="molecule type" value="Genomic_DNA"/>
</dbReference>
<gene>
    <name evidence="2" type="ORF">GCM10010507_19200</name>
</gene>
<dbReference type="SUPFAM" id="SSF50923">
    <property type="entry name" value="Hemopexin-like domain"/>
    <property type="match status" value="1"/>
</dbReference>